<name>A0AAD4BWM7_BOLED</name>
<dbReference type="InterPro" id="IPR036047">
    <property type="entry name" value="F-box-like_dom_sf"/>
</dbReference>
<evidence type="ECO:0000313" key="1">
    <source>
        <dbReference type="EMBL" id="KAF8441082.1"/>
    </source>
</evidence>
<organism evidence="1 2">
    <name type="scientific">Boletus edulis BED1</name>
    <dbReference type="NCBI Taxonomy" id="1328754"/>
    <lineage>
        <taxon>Eukaryota</taxon>
        <taxon>Fungi</taxon>
        <taxon>Dikarya</taxon>
        <taxon>Basidiomycota</taxon>
        <taxon>Agaricomycotina</taxon>
        <taxon>Agaricomycetes</taxon>
        <taxon>Agaricomycetidae</taxon>
        <taxon>Boletales</taxon>
        <taxon>Boletineae</taxon>
        <taxon>Boletaceae</taxon>
        <taxon>Boletoideae</taxon>
        <taxon>Boletus</taxon>
    </lineage>
</organism>
<keyword evidence="2" id="KW-1185">Reference proteome</keyword>
<evidence type="ECO:0008006" key="3">
    <source>
        <dbReference type="Google" id="ProtNLM"/>
    </source>
</evidence>
<accession>A0AAD4BWM7</accession>
<comment type="caution">
    <text evidence="1">The sequence shown here is derived from an EMBL/GenBank/DDBJ whole genome shotgun (WGS) entry which is preliminary data.</text>
</comment>
<dbReference type="SUPFAM" id="SSF81383">
    <property type="entry name" value="F-box domain"/>
    <property type="match status" value="1"/>
</dbReference>
<reference evidence="1" key="2">
    <citation type="journal article" date="2020" name="Nat. Commun.">
        <title>Large-scale genome sequencing of mycorrhizal fungi provides insights into the early evolution of symbiotic traits.</title>
        <authorList>
            <person name="Miyauchi S."/>
            <person name="Kiss E."/>
            <person name="Kuo A."/>
            <person name="Drula E."/>
            <person name="Kohler A."/>
            <person name="Sanchez-Garcia M."/>
            <person name="Morin E."/>
            <person name="Andreopoulos B."/>
            <person name="Barry K.W."/>
            <person name="Bonito G."/>
            <person name="Buee M."/>
            <person name="Carver A."/>
            <person name="Chen C."/>
            <person name="Cichocki N."/>
            <person name="Clum A."/>
            <person name="Culley D."/>
            <person name="Crous P.W."/>
            <person name="Fauchery L."/>
            <person name="Girlanda M."/>
            <person name="Hayes R.D."/>
            <person name="Keri Z."/>
            <person name="LaButti K."/>
            <person name="Lipzen A."/>
            <person name="Lombard V."/>
            <person name="Magnuson J."/>
            <person name="Maillard F."/>
            <person name="Murat C."/>
            <person name="Nolan M."/>
            <person name="Ohm R.A."/>
            <person name="Pangilinan J."/>
            <person name="Pereira M.F."/>
            <person name="Perotto S."/>
            <person name="Peter M."/>
            <person name="Pfister S."/>
            <person name="Riley R."/>
            <person name="Sitrit Y."/>
            <person name="Stielow J.B."/>
            <person name="Szollosi G."/>
            <person name="Zifcakova L."/>
            <person name="Stursova M."/>
            <person name="Spatafora J.W."/>
            <person name="Tedersoo L."/>
            <person name="Vaario L.M."/>
            <person name="Yamada A."/>
            <person name="Yan M."/>
            <person name="Wang P."/>
            <person name="Xu J."/>
            <person name="Bruns T."/>
            <person name="Baldrian P."/>
            <person name="Vilgalys R."/>
            <person name="Dunand C."/>
            <person name="Henrissat B."/>
            <person name="Grigoriev I.V."/>
            <person name="Hibbett D."/>
            <person name="Nagy L.G."/>
            <person name="Martin F.M."/>
        </authorList>
    </citation>
    <scope>NUCLEOTIDE SEQUENCE</scope>
    <source>
        <strain evidence="1">BED1</strain>
    </source>
</reference>
<dbReference type="EMBL" id="WHUW01000011">
    <property type="protein sequence ID" value="KAF8441082.1"/>
    <property type="molecule type" value="Genomic_DNA"/>
</dbReference>
<reference evidence="1" key="1">
    <citation type="submission" date="2019-10" db="EMBL/GenBank/DDBJ databases">
        <authorList>
            <consortium name="DOE Joint Genome Institute"/>
            <person name="Kuo A."/>
            <person name="Miyauchi S."/>
            <person name="Kiss E."/>
            <person name="Drula E."/>
            <person name="Kohler A."/>
            <person name="Sanchez-Garcia M."/>
            <person name="Andreopoulos B."/>
            <person name="Barry K.W."/>
            <person name="Bonito G."/>
            <person name="Buee M."/>
            <person name="Carver A."/>
            <person name="Chen C."/>
            <person name="Cichocki N."/>
            <person name="Clum A."/>
            <person name="Culley D."/>
            <person name="Crous P.W."/>
            <person name="Fauchery L."/>
            <person name="Girlanda M."/>
            <person name="Hayes R."/>
            <person name="Keri Z."/>
            <person name="LaButti K."/>
            <person name="Lipzen A."/>
            <person name="Lombard V."/>
            <person name="Magnuson J."/>
            <person name="Maillard F."/>
            <person name="Morin E."/>
            <person name="Murat C."/>
            <person name="Nolan M."/>
            <person name="Ohm R."/>
            <person name="Pangilinan J."/>
            <person name="Pereira M."/>
            <person name="Perotto S."/>
            <person name="Peter M."/>
            <person name="Riley R."/>
            <person name="Sitrit Y."/>
            <person name="Stielow B."/>
            <person name="Szollosi G."/>
            <person name="Zifcakova L."/>
            <person name="Stursova M."/>
            <person name="Spatafora J.W."/>
            <person name="Tedersoo L."/>
            <person name="Vaario L.-M."/>
            <person name="Yamada A."/>
            <person name="Yan M."/>
            <person name="Wang P."/>
            <person name="Xu J."/>
            <person name="Bruns T."/>
            <person name="Baldrian P."/>
            <person name="Vilgalys R."/>
            <person name="Henrissat B."/>
            <person name="Grigoriev I.V."/>
            <person name="Hibbett D."/>
            <person name="Nagy L.G."/>
            <person name="Martin F.M."/>
        </authorList>
    </citation>
    <scope>NUCLEOTIDE SEQUENCE</scope>
    <source>
        <strain evidence="1">BED1</strain>
    </source>
</reference>
<sequence>MSFSLYIAGYIQPMDILNLARTCKSFRQLLMTKSSAFVWKAARRQVNGLPDCPTDLTEPQYAHLVFYPRCHGCGKYTTAILWRIRRRYCPDCRIERLCSVNPYNEEGIQMISILATEKIAIEGEIVAFGVDKEQMELHIHDHKRSSDKQQYITDKKEQYVAISVHARQCEKWQSDTALQHRIDLEMRRRERDNSKAFLIVSSSLDMNTRLNILVPMGSSYLAKLSSENPSP</sequence>
<gene>
    <name evidence="1" type="ORF">L210DRAFT_2128264</name>
</gene>
<evidence type="ECO:0000313" key="2">
    <source>
        <dbReference type="Proteomes" id="UP001194468"/>
    </source>
</evidence>
<dbReference type="Proteomes" id="UP001194468">
    <property type="component" value="Unassembled WGS sequence"/>
</dbReference>
<dbReference type="AlphaFoldDB" id="A0AAD4BWM7"/>
<proteinExistence type="predicted"/>
<protein>
    <recommendedName>
        <fullName evidence="3">F-box domain-containing protein</fullName>
    </recommendedName>
</protein>